<sequence length="333" mass="36589">MNQKILRLAAAGLLGMILCGSSLPAYAAPAWTLPSEGVQMENTAKQAYIYKEMYGRFHPAASSAKPAVFEAPDGWTYTRYSQDGLVLEELTNPEGSGNRTVLQLHGGGYIGPLHNGYRNQGVRQAVLSNARDTYMVNYRLAPRHTYPAALDDAMTAYRFMLKKGYKPENIIVFGDSAGGNLALALSAKLKEEKLPQPALLILDSPWMTLETESPSRKESVKRDLVLGEINPGMFHEINHPTYAKGMNLSDPHLSPVYGDLTGFPPMLIQAGGYELFLDDGMKLAKKAAADNVKVTLTVYPGMSHDFALCLPELQDSIDSFAEIRDFINLNMKP</sequence>
<evidence type="ECO:0000256" key="1">
    <source>
        <dbReference type="ARBA" id="ARBA00010515"/>
    </source>
</evidence>
<dbReference type="RefSeq" id="WP_143332298.1">
    <property type="nucleotide sequence ID" value="NZ_AP019697.1"/>
</dbReference>
<dbReference type="PANTHER" id="PTHR48081">
    <property type="entry name" value="AB HYDROLASE SUPERFAMILY PROTEIN C4A8.06C"/>
    <property type="match status" value="1"/>
</dbReference>
<organism evidence="5 6">
    <name type="scientific">Dialister hominis</name>
    <dbReference type="NCBI Taxonomy" id="2582419"/>
    <lineage>
        <taxon>Bacteria</taxon>
        <taxon>Bacillati</taxon>
        <taxon>Bacillota</taxon>
        <taxon>Negativicutes</taxon>
        <taxon>Veillonellales</taxon>
        <taxon>Veillonellaceae</taxon>
        <taxon>Dialister</taxon>
    </lineage>
</organism>
<keyword evidence="3" id="KW-0732">Signal</keyword>
<feature type="domain" description="Alpha/beta hydrolase fold-3" evidence="4">
    <location>
        <begin position="101"/>
        <end position="307"/>
    </location>
</feature>
<reference evidence="6" key="1">
    <citation type="submission" date="2019-05" db="EMBL/GenBank/DDBJ databases">
        <title>Complete genome sequencing of Dialister sp. strain 5BBH33.</title>
        <authorList>
            <person name="Sakamoto M."/>
            <person name="Murakami T."/>
            <person name="Mori H."/>
        </authorList>
    </citation>
    <scope>NUCLEOTIDE SEQUENCE [LARGE SCALE GENOMIC DNA]</scope>
    <source>
        <strain evidence="6">5BBH33</strain>
    </source>
</reference>
<dbReference type="AlphaFoldDB" id="A0A8D5A5G4"/>
<dbReference type="GO" id="GO:0004806">
    <property type="term" value="F:triacylglycerol lipase activity"/>
    <property type="evidence" value="ECO:0007669"/>
    <property type="project" value="TreeGrafter"/>
</dbReference>
<name>A0A8D5A5G4_9FIRM</name>
<evidence type="ECO:0000256" key="3">
    <source>
        <dbReference type="SAM" id="SignalP"/>
    </source>
</evidence>
<gene>
    <name evidence="5" type="ORF">Dia5BBH33_04400</name>
</gene>
<keyword evidence="6" id="KW-1185">Reference proteome</keyword>
<dbReference type="Proteomes" id="UP000320585">
    <property type="component" value="Chromosome"/>
</dbReference>
<proteinExistence type="inferred from homology"/>
<evidence type="ECO:0000313" key="6">
    <source>
        <dbReference type="Proteomes" id="UP000320585"/>
    </source>
</evidence>
<evidence type="ECO:0000313" key="5">
    <source>
        <dbReference type="EMBL" id="BBK24505.1"/>
    </source>
</evidence>
<dbReference type="InterPro" id="IPR050300">
    <property type="entry name" value="GDXG_lipolytic_enzyme"/>
</dbReference>
<dbReference type="Gene3D" id="3.40.50.1820">
    <property type="entry name" value="alpha/beta hydrolase"/>
    <property type="match status" value="1"/>
</dbReference>
<comment type="similarity">
    <text evidence="1">Belongs to the 'GDXG' lipolytic enzyme family.</text>
</comment>
<keyword evidence="2 5" id="KW-0378">Hydrolase</keyword>
<dbReference type="SUPFAM" id="SSF53474">
    <property type="entry name" value="alpha/beta-Hydrolases"/>
    <property type="match status" value="1"/>
</dbReference>
<dbReference type="InterPro" id="IPR029058">
    <property type="entry name" value="AB_hydrolase_fold"/>
</dbReference>
<dbReference type="EMBL" id="AP019697">
    <property type="protein sequence ID" value="BBK24505.1"/>
    <property type="molecule type" value="Genomic_DNA"/>
</dbReference>
<evidence type="ECO:0000259" key="4">
    <source>
        <dbReference type="Pfam" id="PF07859"/>
    </source>
</evidence>
<feature type="chain" id="PRO_5034497377" evidence="3">
    <location>
        <begin position="28"/>
        <end position="333"/>
    </location>
</feature>
<dbReference type="OrthoDB" id="9815425at2"/>
<dbReference type="GeneID" id="92715658"/>
<dbReference type="KEGG" id="dho:Dia5BBH33_04400"/>
<dbReference type="PANTHER" id="PTHR48081:SF30">
    <property type="entry name" value="ACETYL-HYDROLASE LIPR-RELATED"/>
    <property type="match status" value="1"/>
</dbReference>
<feature type="signal peptide" evidence="3">
    <location>
        <begin position="1"/>
        <end position="27"/>
    </location>
</feature>
<protein>
    <submittedName>
        <fullName evidence="5">Alpha/beta hydrolase</fullName>
    </submittedName>
</protein>
<evidence type="ECO:0000256" key="2">
    <source>
        <dbReference type="ARBA" id="ARBA00022801"/>
    </source>
</evidence>
<dbReference type="Pfam" id="PF07859">
    <property type="entry name" value="Abhydrolase_3"/>
    <property type="match status" value="1"/>
</dbReference>
<accession>A0A8D5A5G4</accession>
<dbReference type="InterPro" id="IPR013094">
    <property type="entry name" value="AB_hydrolase_3"/>
</dbReference>